<dbReference type="InterPro" id="IPR050727">
    <property type="entry name" value="GH43_arabinanases"/>
</dbReference>
<dbReference type="InterPro" id="IPR006710">
    <property type="entry name" value="Glyco_hydro_43"/>
</dbReference>
<dbReference type="SUPFAM" id="SSF75005">
    <property type="entry name" value="Arabinanase/levansucrase/invertase"/>
    <property type="match status" value="1"/>
</dbReference>
<keyword evidence="7" id="KW-1185">Reference proteome</keyword>
<dbReference type="Pfam" id="PF04616">
    <property type="entry name" value="Glyco_hydro_43"/>
    <property type="match status" value="1"/>
</dbReference>
<dbReference type="GO" id="GO:0004553">
    <property type="term" value="F:hydrolase activity, hydrolyzing O-glycosyl compounds"/>
    <property type="evidence" value="ECO:0007669"/>
    <property type="project" value="InterPro"/>
</dbReference>
<evidence type="ECO:0000256" key="5">
    <source>
        <dbReference type="RuleBase" id="RU361187"/>
    </source>
</evidence>
<dbReference type="InterPro" id="IPR023296">
    <property type="entry name" value="Glyco_hydro_beta-prop_sf"/>
</dbReference>
<comment type="similarity">
    <text evidence="2 5">Belongs to the glycosyl hydrolase 43 family.</text>
</comment>
<dbReference type="Proteomes" id="UP000245489">
    <property type="component" value="Unassembled WGS sequence"/>
</dbReference>
<keyword evidence="4 5" id="KW-0326">Glycosidase</keyword>
<proteinExistence type="inferred from homology"/>
<dbReference type="PANTHER" id="PTHR43301:SF3">
    <property type="entry name" value="ARABINAN ENDO-1,5-ALPHA-L-ARABINOSIDASE A-RELATED"/>
    <property type="match status" value="1"/>
</dbReference>
<keyword evidence="3 5" id="KW-0378">Hydrolase</keyword>
<accession>A0A316EN67</accession>
<evidence type="ECO:0000256" key="2">
    <source>
        <dbReference type="ARBA" id="ARBA00009865"/>
    </source>
</evidence>
<name>A0A316EN67_9BACT</name>
<organism evidence="6 7">
    <name type="scientific">Arcicella aurantiaca</name>
    <dbReference type="NCBI Taxonomy" id="591202"/>
    <lineage>
        <taxon>Bacteria</taxon>
        <taxon>Pseudomonadati</taxon>
        <taxon>Bacteroidota</taxon>
        <taxon>Cytophagia</taxon>
        <taxon>Cytophagales</taxon>
        <taxon>Flectobacillaceae</taxon>
        <taxon>Arcicella</taxon>
    </lineage>
</organism>
<dbReference type="AlphaFoldDB" id="A0A316EN67"/>
<dbReference type="PANTHER" id="PTHR43301">
    <property type="entry name" value="ARABINAN ENDO-1,5-ALPHA-L-ARABINOSIDASE"/>
    <property type="match status" value="1"/>
</dbReference>
<dbReference type="GO" id="GO:0005975">
    <property type="term" value="P:carbohydrate metabolic process"/>
    <property type="evidence" value="ECO:0007669"/>
    <property type="project" value="InterPro"/>
</dbReference>
<sequence length="331" mass="37992">MSVLKSASYYLLISKLNLSMKNTFHKTLFLFILLVANSSLGQQKDVYLFSYFTNNGQDGLHFAYSKDGLSWETVKDGKSYLKPEIGKDKLMRDPCLIQANDGTFHMVWTSGWYDKIIGYASSKDLINWSEQKAIPVMEHEPTAKNSWAPEVFYDDKKKEYLIFWATTIPGRHGDVAESEKEKGLNHRIYYTKTKDFKTFSKTEMFFNPDFSAIDATILKDGKSYFMFVKNENPNPPQKNIRVIESKKASSFSTNVSAPITGNYWAEGPTSIRIGEYVYVYFDKYRDHKYGAIRSKDLKTWEDISDKVSFPKGLRHGTVLKVSEAVFEGLGK</sequence>
<comment type="caution">
    <text evidence="6">The sequence shown here is derived from an EMBL/GenBank/DDBJ whole genome shotgun (WGS) entry which is preliminary data.</text>
</comment>
<dbReference type="Gene3D" id="2.115.10.20">
    <property type="entry name" value="Glycosyl hydrolase domain, family 43"/>
    <property type="match status" value="1"/>
</dbReference>
<evidence type="ECO:0000256" key="4">
    <source>
        <dbReference type="ARBA" id="ARBA00023295"/>
    </source>
</evidence>
<reference evidence="6 7" key="1">
    <citation type="submission" date="2018-05" db="EMBL/GenBank/DDBJ databases">
        <title>Genomic Encyclopedia of Archaeal and Bacterial Type Strains, Phase II (KMG-II): from individual species to whole genera.</title>
        <authorList>
            <person name="Goeker M."/>
        </authorList>
    </citation>
    <scope>NUCLEOTIDE SEQUENCE [LARGE SCALE GENOMIC DNA]</scope>
    <source>
        <strain evidence="6 7">DSM 22214</strain>
    </source>
</reference>
<comment type="pathway">
    <text evidence="1">Glycan metabolism; L-arabinan degradation.</text>
</comment>
<evidence type="ECO:0000313" key="7">
    <source>
        <dbReference type="Proteomes" id="UP000245489"/>
    </source>
</evidence>
<protein>
    <submittedName>
        <fullName evidence="6">Beta-galactosidase</fullName>
    </submittedName>
</protein>
<evidence type="ECO:0000313" key="6">
    <source>
        <dbReference type="EMBL" id="PWK24430.1"/>
    </source>
</evidence>
<dbReference type="CDD" id="cd08983">
    <property type="entry name" value="GH43_Bt3655-like"/>
    <property type="match status" value="1"/>
</dbReference>
<dbReference type="EMBL" id="QGGO01000015">
    <property type="protein sequence ID" value="PWK24430.1"/>
    <property type="molecule type" value="Genomic_DNA"/>
</dbReference>
<evidence type="ECO:0000256" key="1">
    <source>
        <dbReference type="ARBA" id="ARBA00004834"/>
    </source>
</evidence>
<evidence type="ECO:0000256" key="3">
    <source>
        <dbReference type="ARBA" id="ARBA00022801"/>
    </source>
</evidence>
<gene>
    <name evidence="6" type="ORF">LV89_02943</name>
</gene>